<evidence type="ECO:0000256" key="2">
    <source>
        <dbReference type="ARBA" id="ARBA00023186"/>
    </source>
</evidence>
<dbReference type="Proteomes" id="UP000789570">
    <property type="component" value="Unassembled WGS sequence"/>
</dbReference>
<accession>A0A9N8ZCQ3</accession>
<sequence length="140" mass="15660">MSSSKTKKLTDQEITTQFNAMKTELQNIAQKIGELESESDEHKAVIDTLSPLNDDRKCFRLVNGVLLERTVKDVLPALQTNYDGIKGIMDNLVRSYKTKEDEFIAFQKEHNIKPVISIILALDLSANSLAVLAVTIIGRI</sequence>
<protein>
    <submittedName>
        <fullName evidence="5">17828_t:CDS:1</fullName>
    </submittedName>
</protein>
<feature type="transmembrane region" description="Helical" evidence="4">
    <location>
        <begin position="115"/>
        <end position="137"/>
    </location>
</feature>
<evidence type="ECO:0000313" key="5">
    <source>
        <dbReference type="EMBL" id="CAG8490916.1"/>
    </source>
</evidence>
<evidence type="ECO:0000256" key="1">
    <source>
        <dbReference type="ARBA" id="ARBA00008045"/>
    </source>
</evidence>
<keyword evidence="4" id="KW-0472">Membrane</keyword>
<keyword evidence="6" id="KW-1185">Reference proteome</keyword>
<evidence type="ECO:0000256" key="4">
    <source>
        <dbReference type="SAM" id="Phobius"/>
    </source>
</evidence>
<dbReference type="GO" id="GO:0051082">
    <property type="term" value="F:unfolded protein binding"/>
    <property type="evidence" value="ECO:0007669"/>
    <property type="project" value="InterPro"/>
</dbReference>
<dbReference type="SUPFAM" id="SSF46579">
    <property type="entry name" value="Prefoldin"/>
    <property type="match status" value="1"/>
</dbReference>
<proteinExistence type="inferred from homology"/>
<dbReference type="PANTHER" id="PTHR13303">
    <property type="entry name" value="PREFOLDIN SUBUNIT 2"/>
    <property type="match status" value="1"/>
</dbReference>
<name>A0A9N8ZCQ3_9GLOM</name>
<feature type="coiled-coil region" evidence="3">
    <location>
        <begin position="18"/>
        <end position="45"/>
    </location>
</feature>
<keyword evidence="3" id="KW-0175">Coiled coil</keyword>
<dbReference type="Gene3D" id="1.10.287.370">
    <property type="match status" value="1"/>
</dbReference>
<dbReference type="OrthoDB" id="29646at2759"/>
<comment type="caution">
    <text evidence="5">The sequence shown here is derived from an EMBL/GenBank/DDBJ whole genome shotgun (WGS) entry which is preliminary data.</text>
</comment>
<keyword evidence="4" id="KW-0812">Transmembrane</keyword>
<organism evidence="5 6">
    <name type="scientific">Funneliformis caledonium</name>
    <dbReference type="NCBI Taxonomy" id="1117310"/>
    <lineage>
        <taxon>Eukaryota</taxon>
        <taxon>Fungi</taxon>
        <taxon>Fungi incertae sedis</taxon>
        <taxon>Mucoromycota</taxon>
        <taxon>Glomeromycotina</taxon>
        <taxon>Glomeromycetes</taxon>
        <taxon>Glomerales</taxon>
        <taxon>Glomeraceae</taxon>
        <taxon>Funneliformis</taxon>
    </lineage>
</organism>
<dbReference type="GO" id="GO:0006457">
    <property type="term" value="P:protein folding"/>
    <property type="evidence" value="ECO:0007669"/>
    <property type="project" value="InterPro"/>
</dbReference>
<evidence type="ECO:0000313" key="6">
    <source>
        <dbReference type="Proteomes" id="UP000789570"/>
    </source>
</evidence>
<dbReference type="AlphaFoldDB" id="A0A9N8ZCQ3"/>
<dbReference type="EMBL" id="CAJVPQ010000542">
    <property type="protein sequence ID" value="CAG8490916.1"/>
    <property type="molecule type" value="Genomic_DNA"/>
</dbReference>
<dbReference type="InterPro" id="IPR009053">
    <property type="entry name" value="Prefoldin"/>
</dbReference>
<dbReference type="CDD" id="cd23163">
    <property type="entry name" value="Prefoldin_2"/>
    <property type="match status" value="1"/>
</dbReference>
<keyword evidence="2" id="KW-0143">Chaperone</keyword>
<dbReference type="Pfam" id="PF01920">
    <property type="entry name" value="Prefoldin_2"/>
    <property type="match status" value="1"/>
</dbReference>
<evidence type="ECO:0000256" key="3">
    <source>
        <dbReference type="SAM" id="Coils"/>
    </source>
</evidence>
<dbReference type="FunFam" id="1.10.287.370:FF:000002">
    <property type="entry name" value="Prefoldin subunit 2"/>
    <property type="match status" value="1"/>
</dbReference>
<comment type="similarity">
    <text evidence="1">Belongs to the prefoldin subunit beta family.</text>
</comment>
<dbReference type="InterPro" id="IPR002777">
    <property type="entry name" value="PFD_beta-like"/>
</dbReference>
<dbReference type="InterPro" id="IPR027235">
    <property type="entry name" value="PFD2"/>
</dbReference>
<gene>
    <name evidence="5" type="ORF">FCALED_LOCUS3207</name>
</gene>
<reference evidence="5" key="1">
    <citation type="submission" date="2021-06" db="EMBL/GenBank/DDBJ databases">
        <authorList>
            <person name="Kallberg Y."/>
            <person name="Tangrot J."/>
            <person name="Rosling A."/>
        </authorList>
    </citation>
    <scope>NUCLEOTIDE SEQUENCE</scope>
    <source>
        <strain evidence="5">UK204</strain>
    </source>
</reference>
<keyword evidence="4" id="KW-1133">Transmembrane helix</keyword>
<dbReference type="GO" id="GO:0016272">
    <property type="term" value="C:prefoldin complex"/>
    <property type="evidence" value="ECO:0007669"/>
    <property type="project" value="InterPro"/>
</dbReference>